<sequence length="132" mass="14451">MTLTTNPSDYAQLLAKYQPKVIETEAENDRAIASASELEHRVNRTPGEDTILELLVTLIEKFEDEQYPIPKGTPHSMLLHLMDAGGIKQENLVGVIGSRGVVSEVVNGKRSISKAQAKALAEFFSVDVGLFI</sequence>
<dbReference type="InterPro" id="IPR010982">
    <property type="entry name" value="Lambda_DNA-bd_dom_sf"/>
</dbReference>
<dbReference type="InterPro" id="IPR001387">
    <property type="entry name" value="Cro/C1-type_HTH"/>
</dbReference>
<feature type="domain" description="HTH cro/C1-type" evidence="1">
    <location>
        <begin position="86"/>
        <end position="131"/>
    </location>
</feature>
<name>A0A563W1Y7_9CYAN</name>
<dbReference type="Proteomes" id="UP000320055">
    <property type="component" value="Unassembled WGS sequence"/>
</dbReference>
<evidence type="ECO:0000313" key="2">
    <source>
        <dbReference type="EMBL" id="VEP17719.1"/>
    </source>
</evidence>
<dbReference type="EMBL" id="CAACVJ010000598">
    <property type="protein sequence ID" value="VEP17719.1"/>
    <property type="molecule type" value="Genomic_DNA"/>
</dbReference>
<keyword evidence="3" id="KW-1185">Reference proteome</keyword>
<dbReference type="PROSITE" id="PS50943">
    <property type="entry name" value="HTH_CROC1"/>
    <property type="match status" value="1"/>
</dbReference>
<protein>
    <submittedName>
        <fullName evidence="2">HTH transcriptional regulator</fullName>
    </submittedName>
</protein>
<organism evidence="2 3">
    <name type="scientific">Hyella patelloides LEGE 07179</name>
    <dbReference type="NCBI Taxonomy" id="945734"/>
    <lineage>
        <taxon>Bacteria</taxon>
        <taxon>Bacillati</taxon>
        <taxon>Cyanobacteriota</taxon>
        <taxon>Cyanophyceae</taxon>
        <taxon>Pleurocapsales</taxon>
        <taxon>Hyellaceae</taxon>
        <taxon>Hyella</taxon>
    </lineage>
</organism>
<dbReference type="GO" id="GO:0003677">
    <property type="term" value="F:DNA binding"/>
    <property type="evidence" value="ECO:0007669"/>
    <property type="project" value="InterPro"/>
</dbReference>
<dbReference type="CDD" id="cd00093">
    <property type="entry name" value="HTH_XRE"/>
    <property type="match status" value="1"/>
</dbReference>
<dbReference type="Gene3D" id="1.10.260.40">
    <property type="entry name" value="lambda repressor-like DNA-binding domains"/>
    <property type="match status" value="1"/>
</dbReference>
<dbReference type="AlphaFoldDB" id="A0A563W1Y7"/>
<dbReference type="OrthoDB" id="426919at2"/>
<evidence type="ECO:0000259" key="1">
    <source>
        <dbReference type="PROSITE" id="PS50943"/>
    </source>
</evidence>
<dbReference type="RefSeq" id="WP_144876137.1">
    <property type="nucleotide sequence ID" value="NZ_LR214370.1"/>
</dbReference>
<dbReference type="SUPFAM" id="SSF47413">
    <property type="entry name" value="lambda repressor-like DNA-binding domains"/>
    <property type="match status" value="1"/>
</dbReference>
<proteinExistence type="predicted"/>
<gene>
    <name evidence="2" type="ORF">H1P_6370009</name>
</gene>
<accession>A0A563W1Y7</accession>
<reference evidence="2 3" key="1">
    <citation type="submission" date="2019-01" db="EMBL/GenBank/DDBJ databases">
        <authorList>
            <person name="Brito A."/>
        </authorList>
    </citation>
    <scope>NUCLEOTIDE SEQUENCE [LARGE SCALE GENOMIC DNA]</scope>
    <source>
        <strain evidence="2">1</strain>
    </source>
</reference>
<evidence type="ECO:0000313" key="3">
    <source>
        <dbReference type="Proteomes" id="UP000320055"/>
    </source>
</evidence>